<reference evidence="1" key="1">
    <citation type="journal article" date="2015" name="Nature">
        <title>Complex archaea that bridge the gap between prokaryotes and eukaryotes.</title>
        <authorList>
            <person name="Spang A."/>
            <person name="Saw J.H."/>
            <person name="Jorgensen S.L."/>
            <person name="Zaremba-Niedzwiedzka K."/>
            <person name="Martijn J."/>
            <person name="Lind A.E."/>
            <person name="van Eijk R."/>
            <person name="Schleper C."/>
            <person name="Guy L."/>
            <person name="Ettema T.J."/>
        </authorList>
    </citation>
    <scope>NUCLEOTIDE SEQUENCE</scope>
</reference>
<sequence length="767" mass="79704">MSVERVHPDLPVLDKPLFAHATPAVFALIAEGLALEYRTGAGGMPGGVLWAALRAVERGEADCPALAVIASRDVERSVLGFSGSGDDDLTIESVESHEVANPHLLPTPPCGGDTCEVRPSVFIDEDTVTVGKVMAEIMAEFDFMTAANSPWLEAGHDVRKIHEALLTNDGFVATDALNARGTIPDDKRAVYARACELGEARGMWFLRSVDVHMAAIELGISTLSPPQQDAVRQQYQQRVQAVIDLLNSGGCSGVFSFPGPKPWGPSAAELLGVGLADPSILAPWPTKKDIPQLIEQLSDDDSDQRWWAIVRLARLRADAAPAVGSLAGALTDEDEVVRRQAAQALRHIGPAAGGVLDELIAAMDGDDLEAALAAIDTVRSLAAAATAAAPKLTAIWQDGDAAPGKRAQALSALAGVAPDAPATRAAVLAALDETNEPIQRYAMSALGHCDPLPVEAMPKLIGILGGEDRLLAAAAAGAVAFYGPAAKEATPALVKVLTNQEGETEPSDAYPRWMAAGALGKIGPPAAAAIPALIAALDGNSAVAGSSALALGEMGPIAKDAIPHLIEKLTDPNVRHDIAAEALGRMGPLADSALPALLKLLAGGKDIERAGAVLAIGRISRAPAGLEVIADTLAHDKDPEVRLHAAIALAEIGPESIPDLAETVIPILEQAAQDEYALWRALGAFGLARLGRIDEGVGILTELLQGEDPAASSVSLAAELLGDLGPPARAAEPALVQATKRPDFRLQESARSALNHIRTAAEQMTER</sequence>
<dbReference type="AlphaFoldDB" id="A0A0F9TFT4"/>
<dbReference type="InterPro" id="IPR016024">
    <property type="entry name" value="ARM-type_fold"/>
</dbReference>
<dbReference type="EMBL" id="LAZR01000338">
    <property type="protein sequence ID" value="KKN73717.1"/>
    <property type="molecule type" value="Genomic_DNA"/>
</dbReference>
<dbReference type="PANTHER" id="PTHR12697">
    <property type="entry name" value="PBS LYASE HEAT-LIKE PROTEIN"/>
    <property type="match status" value="1"/>
</dbReference>
<name>A0A0F9TFT4_9ZZZZ</name>
<dbReference type="SUPFAM" id="SSF48371">
    <property type="entry name" value="ARM repeat"/>
    <property type="match status" value="1"/>
</dbReference>
<dbReference type="Pfam" id="PF13646">
    <property type="entry name" value="HEAT_2"/>
    <property type="match status" value="3"/>
</dbReference>
<dbReference type="InterPro" id="IPR004155">
    <property type="entry name" value="PBS_lyase_HEAT"/>
</dbReference>
<dbReference type="InterPro" id="IPR011989">
    <property type="entry name" value="ARM-like"/>
</dbReference>
<proteinExistence type="predicted"/>
<dbReference type="Gene3D" id="1.25.10.10">
    <property type="entry name" value="Leucine-rich Repeat Variant"/>
    <property type="match status" value="3"/>
</dbReference>
<dbReference type="PANTHER" id="PTHR12697:SF5">
    <property type="entry name" value="DEOXYHYPUSINE HYDROXYLASE"/>
    <property type="match status" value="1"/>
</dbReference>
<evidence type="ECO:0008006" key="2">
    <source>
        <dbReference type="Google" id="ProtNLM"/>
    </source>
</evidence>
<comment type="caution">
    <text evidence="1">The sequence shown here is derived from an EMBL/GenBank/DDBJ whole genome shotgun (WGS) entry which is preliminary data.</text>
</comment>
<dbReference type="GO" id="GO:0016491">
    <property type="term" value="F:oxidoreductase activity"/>
    <property type="evidence" value="ECO:0007669"/>
    <property type="project" value="TreeGrafter"/>
</dbReference>
<protein>
    <recommendedName>
        <fullName evidence="2">HEAT repeat domain-containing protein</fullName>
    </recommendedName>
</protein>
<evidence type="ECO:0000313" key="1">
    <source>
        <dbReference type="EMBL" id="KKN73717.1"/>
    </source>
</evidence>
<organism evidence="1">
    <name type="scientific">marine sediment metagenome</name>
    <dbReference type="NCBI Taxonomy" id="412755"/>
    <lineage>
        <taxon>unclassified sequences</taxon>
        <taxon>metagenomes</taxon>
        <taxon>ecological metagenomes</taxon>
    </lineage>
</organism>
<accession>A0A0F9TFT4</accession>
<gene>
    <name evidence="1" type="ORF">LCGC14_0397630</name>
</gene>
<dbReference type="SMART" id="SM00567">
    <property type="entry name" value="EZ_HEAT"/>
    <property type="match status" value="6"/>
</dbReference>